<gene>
    <name evidence="7" type="ORF">CE169_09505</name>
    <name evidence="8" type="ORF">DXC85_10190</name>
    <name evidence="6" type="ORF">GBB40_04035</name>
    <name evidence="5" type="ORF">GBB63_03280</name>
    <name evidence="4" type="ORF">GBB73_03630</name>
    <name evidence="3" type="ORF">GBC45_02645</name>
    <name evidence="2" type="ORF">GBI83_01000</name>
    <name evidence="1" type="ORF">GBI87_04450</name>
</gene>
<dbReference type="Proteomes" id="UP000476628">
    <property type="component" value="Unassembled WGS sequence"/>
</dbReference>
<evidence type="ECO:0000313" key="14">
    <source>
        <dbReference type="Proteomes" id="UP000467387"/>
    </source>
</evidence>
<reference evidence="7 9" key="1">
    <citation type="journal article" date="2017" name="Anaerobe">
        <title>Quantification, isolation and characterization of Bifidobacterium from the vaginal microbiomes of reproductive aged women.</title>
        <authorList>
            <person name="Freitas A.C."/>
            <person name="Hill J.E."/>
        </authorList>
    </citation>
    <scope>NUCLEOTIDE SEQUENCE [LARGE SCALE GENOMIC DNA]</scope>
    <source>
        <strain evidence="7 9">N6D05</strain>
    </source>
</reference>
<evidence type="ECO:0000313" key="6">
    <source>
        <dbReference type="EMBL" id="KAB7395750.1"/>
    </source>
</evidence>
<reference evidence="11 12" key="3">
    <citation type="journal article" date="2019" name="Nat. Med.">
        <title>A library of human gut bacterial isolates paired with longitudinal multiomics data enables mechanistic microbiome research.</title>
        <authorList>
            <person name="Poyet M."/>
            <person name="Groussin M."/>
            <person name="Gibbons S.M."/>
            <person name="Avila-Pacheco J."/>
            <person name="Jiang X."/>
            <person name="Kearney S.M."/>
            <person name="Perrotta A.R."/>
            <person name="Berdy B."/>
            <person name="Zhao S."/>
            <person name="Lieberman T.D."/>
            <person name="Swanson P.K."/>
            <person name="Smith M."/>
            <person name="Roesemann S."/>
            <person name="Alexander J.E."/>
            <person name="Rich S.A."/>
            <person name="Livny J."/>
            <person name="Vlamakis H."/>
            <person name="Clish C."/>
            <person name="Bullock K."/>
            <person name="Deik A."/>
            <person name="Scott J."/>
            <person name="Pierce K.A."/>
            <person name="Xavier R.J."/>
            <person name="Alm E.J."/>
        </authorList>
    </citation>
    <scope>NUCLEOTIDE SEQUENCE [LARGE SCALE GENOMIC DNA]</scope>
    <source>
        <strain evidence="3 16">BIOML-A136</strain>
        <strain evidence="2 12">BIOML-A201</strain>
        <strain evidence="1 14">BIOML-A210</strain>
        <strain evidence="6 15">BIOML-A37</strain>
        <strain evidence="5 13">BIOML-A55</strain>
        <strain evidence="4 11">BIOML-A65</strain>
    </source>
</reference>
<evidence type="ECO:0000313" key="1">
    <source>
        <dbReference type="EMBL" id="KAB7057389.1"/>
    </source>
</evidence>
<dbReference type="EMBL" id="WDUB01000002">
    <property type="protein sequence ID" value="KAB7204123.1"/>
    <property type="molecule type" value="Genomic_DNA"/>
</dbReference>
<dbReference type="EMBL" id="WDWL01000001">
    <property type="protein sequence ID" value="KAB7075263.1"/>
    <property type="molecule type" value="Genomic_DNA"/>
</dbReference>
<evidence type="ECO:0000313" key="4">
    <source>
        <dbReference type="EMBL" id="KAB7338913.1"/>
    </source>
</evidence>
<dbReference type="Proteomes" id="UP000261186">
    <property type="component" value="Unassembled WGS sequence"/>
</dbReference>
<evidence type="ECO:0000313" key="9">
    <source>
        <dbReference type="Proteomes" id="UP000257074"/>
    </source>
</evidence>
<dbReference type="Proteomes" id="UP000430971">
    <property type="component" value="Unassembled WGS sequence"/>
</dbReference>
<reference evidence="8 10" key="2">
    <citation type="submission" date="2018-08" db="EMBL/GenBank/DDBJ databases">
        <title>A genome reference for cultivated species of the human gut microbiota.</title>
        <authorList>
            <person name="Zou Y."/>
            <person name="Xue W."/>
            <person name="Luo G."/>
        </authorList>
    </citation>
    <scope>NUCLEOTIDE SEQUENCE [LARGE SCALE GENOMIC DNA]</scope>
    <source>
        <strain evidence="8 10">TF08-4AC</strain>
    </source>
</reference>
<evidence type="ECO:0000313" key="16">
    <source>
        <dbReference type="Proteomes" id="UP000476628"/>
    </source>
</evidence>
<sequence>MRSNAPIDISVTSTSGRLVGLRHRLMATAPKSQVYITAKSLDIRSISAPNTFSAYGSLSTMPMRMLRLRASSITFTPSVCPTPNYSVLTRHGHYDNYHSTFPA</sequence>
<organism evidence="6 15">
    <name type="scientific">Bifidobacterium longum</name>
    <dbReference type="NCBI Taxonomy" id="216816"/>
    <lineage>
        <taxon>Bacteria</taxon>
        <taxon>Bacillati</taxon>
        <taxon>Actinomycetota</taxon>
        <taxon>Actinomycetes</taxon>
        <taxon>Bifidobacteriales</taxon>
        <taxon>Bifidobacteriaceae</taxon>
        <taxon>Bifidobacterium</taxon>
    </lineage>
</organism>
<dbReference type="Proteomes" id="UP000468842">
    <property type="component" value="Unassembled WGS sequence"/>
</dbReference>
<dbReference type="Proteomes" id="UP000467387">
    <property type="component" value="Unassembled WGS sequence"/>
</dbReference>
<protein>
    <submittedName>
        <fullName evidence="6">Uncharacterized protein</fullName>
    </submittedName>
</protein>
<dbReference type="Proteomes" id="UP000460881">
    <property type="component" value="Unassembled WGS sequence"/>
</dbReference>
<evidence type="ECO:0000313" key="8">
    <source>
        <dbReference type="EMBL" id="RGL01201.1"/>
    </source>
</evidence>
<dbReference type="EMBL" id="WDRC01000006">
    <property type="protein sequence ID" value="KAB7359954.1"/>
    <property type="molecule type" value="Genomic_DNA"/>
</dbReference>
<name>A0A133LSC9_BIFLN</name>
<evidence type="ECO:0000313" key="10">
    <source>
        <dbReference type="Proteomes" id="UP000261186"/>
    </source>
</evidence>
<dbReference type="EMBL" id="WDQK01000006">
    <property type="protein sequence ID" value="KAB7395750.1"/>
    <property type="molecule type" value="Genomic_DNA"/>
</dbReference>
<dbReference type="Proteomes" id="UP000257074">
    <property type="component" value="Unassembled WGS sequence"/>
</dbReference>
<evidence type="ECO:0000313" key="15">
    <source>
        <dbReference type="Proteomes" id="UP000468842"/>
    </source>
</evidence>
<evidence type="ECO:0000313" key="5">
    <source>
        <dbReference type="EMBL" id="KAB7359954.1"/>
    </source>
</evidence>
<dbReference type="EMBL" id="NJNR01000063">
    <property type="protein sequence ID" value="RDX05262.1"/>
    <property type="molecule type" value="Genomic_DNA"/>
</dbReference>
<evidence type="ECO:0000313" key="13">
    <source>
        <dbReference type="Proteomes" id="UP000460881"/>
    </source>
</evidence>
<accession>A0A133LSC9</accession>
<dbReference type="EMBL" id="WDRM01000006">
    <property type="protein sequence ID" value="KAB7338913.1"/>
    <property type="molecule type" value="Genomic_DNA"/>
</dbReference>
<dbReference type="Proteomes" id="UP000432196">
    <property type="component" value="Unassembled WGS sequence"/>
</dbReference>
<evidence type="ECO:0000313" key="3">
    <source>
        <dbReference type="EMBL" id="KAB7204123.1"/>
    </source>
</evidence>
<dbReference type="AlphaFoldDB" id="A0A133LSC9"/>
<proteinExistence type="predicted"/>
<dbReference type="EMBL" id="WDWU01000005">
    <property type="protein sequence ID" value="KAB7057389.1"/>
    <property type="molecule type" value="Genomic_DNA"/>
</dbReference>
<evidence type="ECO:0000313" key="7">
    <source>
        <dbReference type="EMBL" id="RDX05262.1"/>
    </source>
</evidence>
<evidence type="ECO:0000313" key="12">
    <source>
        <dbReference type="Proteomes" id="UP000432196"/>
    </source>
</evidence>
<evidence type="ECO:0000313" key="2">
    <source>
        <dbReference type="EMBL" id="KAB7075263.1"/>
    </source>
</evidence>
<comment type="caution">
    <text evidence="6">The sequence shown here is derived from an EMBL/GenBank/DDBJ whole genome shotgun (WGS) entry which is preliminary data.</text>
</comment>
<evidence type="ECO:0000313" key="11">
    <source>
        <dbReference type="Proteomes" id="UP000430971"/>
    </source>
</evidence>
<dbReference type="EMBL" id="QSRH01000015">
    <property type="protein sequence ID" value="RGL01201.1"/>
    <property type="molecule type" value="Genomic_DNA"/>
</dbReference>